<keyword evidence="5" id="KW-1185">Reference proteome</keyword>
<accession>A0ABP1KDT1</accession>
<evidence type="ECO:0000313" key="4">
    <source>
        <dbReference type="EMBL" id="CAL6057848.1"/>
    </source>
</evidence>
<dbReference type="PROSITE" id="PS51294">
    <property type="entry name" value="HTH_MYB"/>
    <property type="match status" value="1"/>
</dbReference>
<reference evidence="4 5" key="1">
    <citation type="submission" date="2024-07" db="EMBL/GenBank/DDBJ databases">
        <authorList>
            <person name="Akdeniz Z."/>
        </authorList>
    </citation>
    <scope>NUCLEOTIDE SEQUENCE [LARGE SCALE GENOMIC DNA]</scope>
</reference>
<gene>
    <name evidence="3" type="ORF">HINF_LOCUS15981</name>
    <name evidence="4" type="ORF">HINF_LOCUS47738</name>
</gene>
<evidence type="ECO:0000259" key="1">
    <source>
        <dbReference type="PROSITE" id="PS50090"/>
    </source>
</evidence>
<dbReference type="PROSITE" id="PS50090">
    <property type="entry name" value="MYB_LIKE"/>
    <property type="match status" value="1"/>
</dbReference>
<dbReference type="Pfam" id="PF00249">
    <property type="entry name" value="Myb_DNA-binding"/>
    <property type="match status" value="1"/>
</dbReference>
<sequence>MKQFRFWTIDEITLMIELTNQYNGSVIRWNKISQQFKTRSSQQCKSYFNNRMKQFTLQKVIQEKNIGAQALYYLVSEKDNNISKHICLLSIFNQCQTHIQNIDKKFFFDLNILKLIRSVILAYIDNNIDTFAFKNKSILLSENILNPDQIIQIVNFMNSFDYSELLKKITKLIFNPHKTE</sequence>
<dbReference type="SMART" id="SM00717">
    <property type="entry name" value="SANT"/>
    <property type="match status" value="1"/>
</dbReference>
<evidence type="ECO:0000313" key="3">
    <source>
        <dbReference type="EMBL" id="CAL5998958.1"/>
    </source>
</evidence>
<dbReference type="CDD" id="cd00167">
    <property type="entry name" value="SANT"/>
    <property type="match status" value="1"/>
</dbReference>
<evidence type="ECO:0000313" key="5">
    <source>
        <dbReference type="Proteomes" id="UP001642409"/>
    </source>
</evidence>
<organism evidence="4 5">
    <name type="scientific">Hexamita inflata</name>
    <dbReference type="NCBI Taxonomy" id="28002"/>
    <lineage>
        <taxon>Eukaryota</taxon>
        <taxon>Metamonada</taxon>
        <taxon>Diplomonadida</taxon>
        <taxon>Hexamitidae</taxon>
        <taxon>Hexamitinae</taxon>
        <taxon>Hexamita</taxon>
    </lineage>
</organism>
<dbReference type="InterPro" id="IPR001005">
    <property type="entry name" value="SANT/Myb"/>
</dbReference>
<dbReference type="EMBL" id="CAXDID020000039">
    <property type="protein sequence ID" value="CAL5998958.1"/>
    <property type="molecule type" value="Genomic_DNA"/>
</dbReference>
<dbReference type="Gene3D" id="1.10.10.60">
    <property type="entry name" value="Homeodomain-like"/>
    <property type="match status" value="1"/>
</dbReference>
<dbReference type="EMBL" id="CAXDID020000216">
    <property type="protein sequence ID" value="CAL6057848.1"/>
    <property type="molecule type" value="Genomic_DNA"/>
</dbReference>
<dbReference type="Proteomes" id="UP001642409">
    <property type="component" value="Unassembled WGS sequence"/>
</dbReference>
<dbReference type="SUPFAM" id="SSF46689">
    <property type="entry name" value="Homeodomain-like"/>
    <property type="match status" value="1"/>
</dbReference>
<name>A0ABP1KDT1_9EUKA</name>
<feature type="domain" description="Myb-like" evidence="1">
    <location>
        <begin position="7"/>
        <end position="52"/>
    </location>
</feature>
<comment type="caution">
    <text evidence="4">The sequence shown here is derived from an EMBL/GenBank/DDBJ whole genome shotgun (WGS) entry which is preliminary data.</text>
</comment>
<proteinExistence type="predicted"/>
<evidence type="ECO:0000259" key="2">
    <source>
        <dbReference type="PROSITE" id="PS51294"/>
    </source>
</evidence>
<dbReference type="InterPro" id="IPR009057">
    <property type="entry name" value="Homeodomain-like_sf"/>
</dbReference>
<feature type="domain" description="HTH myb-type" evidence="2">
    <location>
        <begin position="1"/>
        <end position="56"/>
    </location>
</feature>
<dbReference type="InterPro" id="IPR017930">
    <property type="entry name" value="Myb_dom"/>
</dbReference>
<protein>
    <submittedName>
        <fullName evidence="4">SANT/Myb_domain</fullName>
    </submittedName>
</protein>